<evidence type="ECO:0000313" key="1">
    <source>
        <dbReference type="EMBL" id="KAK7038896.1"/>
    </source>
</evidence>
<dbReference type="EMBL" id="JAYKXP010000042">
    <property type="protein sequence ID" value="KAK7038896.1"/>
    <property type="molecule type" value="Genomic_DNA"/>
</dbReference>
<evidence type="ECO:0000313" key="2">
    <source>
        <dbReference type="Proteomes" id="UP001383192"/>
    </source>
</evidence>
<reference evidence="1 2" key="1">
    <citation type="submission" date="2024-01" db="EMBL/GenBank/DDBJ databases">
        <title>A draft genome for a cacao thread blight-causing isolate of Paramarasmius palmivorus.</title>
        <authorList>
            <person name="Baruah I.K."/>
            <person name="Bukari Y."/>
            <person name="Amoako-Attah I."/>
            <person name="Meinhardt L.W."/>
            <person name="Bailey B.A."/>
            <person name="Cohen S.P."/>
        </authorList>
    </citation>
    <scope>NUCLEOTIDE SEQUENCE [LARGE SCALE GENOMIC DNA]</scope>
    <source>
        <strain evidence="1 2">GH-12</strain>
    </source>
</reference>
<dbReference type="Proteomes" id="UP001383192">
    <property type="component" value="Unassembled WGS sequence"/>
</dbReference>
<name>A0AAW0CKS6_9AGAR</name>
<protein>
    <submittedName>
        <fullName evidence="1">Uncharacterized protein</fullName>
    </submittedName>
</protein>
<comment type="caution">
    <text evidence="1">The sequence shown here is derived from an EMBL/GenBank/DDBJ whole genome shotgun (WGS) entry which is preliminary data.</text>
</comment>
<organism evidence="1 2">
    <name type="scientific">Paramarasmius palmivorus</name>
    <dbReference type="NCBI Taxonomy" id="297713"/>
    <lineage>
        <taxon>Eukaryota</taxon>
        <taxon>Fungi</taxon>
        <taxon>Dikarya</taxon>
        <taxon>Basidiomycota</taxon>
        <taxon>Agaricomycotina</taxon>
        <taxon>Agaricomycetes</taxon>
        <taxon>Agaricomycetidae</taxon>
        <taxon>Agaricales</taxon>
        <taxon>Marasmiineae</taxon>
        <taxon>Marasmiaceae</taxon>
        <taxon>Paramarasmius</taxon>
    </lineage>
</organism>
<proteinExistence type="predicted"/>
<dbReference type="AlphaFoldDB" id="A0AAW0CKS6"/>
<accession>A0AAW0CKS6</accession>
<sequence>MQALEFFLRAFDIPCEDTGNDAQPPSIIERIALECAGFQHIRYFHEFIGRRRFRNVKELVLIECIILEERTWLAASEAVQEENFPRTGYERLDEDGVSVPDPMSSTLEMLTVRDSDEYLDALYHERCPMDMGNLKRLQLLESQLETVDRKIGKSLTHLRIGMTQFDRLEPNCLPNVTHYCLTLSSTLSAVGINSPADILAISLYQLNMAAPNLKYLIMEIESGFNDMFLRTMDPILANVPLPGDAQIIVLELAADNEPAQDARSSWV</sequence>
<gene>
    <name evidence="1" type="ORF">VNI00_010530</name>
</gene>
<keyword evidence="2" id="KW-1185">Reference proteome</keyword>